<dbReference type="PRINTS" id="PR00032">
    <property type="entry name" value="HTHARAC"/>
</dbReference>
<dbReference type="Pfam" id="PF12833">
    <property type="entry name" value="HTH_18"/>
    <property type="match status" value="1"/>
</dbReference>
<keyword evidence="5" id="KW-0804">Transcription</keyword>
<dbReference type="GO" id="GO:0003700">
    <property type="term" value="F:DNA-binding transcription factor activity"/>
    <property type="evidence" value="ECO:0007669"/>
    <property type="project" value="InterPro"/>
</dbReference>
<evidence type="ECO:0000259" key="7">
    <source>
        <dbReference type="PROSITE" id="PS01124"/>
    </source>
</evidence>
<keyword evidence="1" id="KW-0678">Repressor</keyword>
<evidence type="ECO:0000256" key="3">
    <source>
        <dbReference type="ARBA" id="ARBA00023125"/>
    </source>
</evidence>
<dbReference type="AlphaFoldDB" id="A0A0J4RQL5"/>
<reference evidence="9" key="4">
    <citation type="submission" date="2024-01" db="EMBL/GenBank/DDBJ databases">
        <authorList>
            <person name="Macesic N."/>
        </authorList>
    </citation>
    <scope>NUCLEOTIDE SEQUENCE</scope>
    <source>
        <strain evidence="9">CPO071</strain>
    </source>
</reference>
<evidence type="ECO:0000256" key="6">
    <source>
        <dbReference type="ARBA" id="ARBA00044978"/>
    </source>
</evidence>
<dbReference type="InterPro" id="IPR014710">
    <property type="entry name" value="RmlC-like_jellyroll"/>
</dbReference>
<dbReference type="InterPro" id="IPR009057">
    <property type="entry name" value="Homeodomain-like_sf"/>
</dbReference>
<dbReference type="KEGG" id="kvd:KR75_18165"/>
<dbReference type="GO" id="GO:0043565">
    <property type="term" value="F:sequence-specific DNA binding"/>
    <property type="evidence" value="ECO:0007669"/>
    <property type="project" value="InterPro"/>
</dbReference>
<protein>
    <recommendedName>
        <fullName evidence="6">Arabinose operon regulatory protein</fullName>
    </recommendedName>
</protein>
<evidence type="ECO:0000313" key="8">
    <source>
        <dbReference type="EMBL" id="GKJ91145.1"/>
    </source>
</evidence>
<accession>A0A288TN95</accession>
<reference evidence="8" key="2">
    <citation type="journal article" date="2022" name="J. Appl. Microbiol.">
        <title>PCR-based ORF typing of Klebsiella pneumoniae for rapid identification of global clones and transmission events.</title>
        <authorList>
            <person name="Nonogaki R."/>
            <person name="Iijima A."/>
            <person name="Kawamura K."/>
            <person name="Kayama S."/>
            <person name="Sugai M."/>
            <person name="Yagi T."/>
            <person name="Arakawa Y."/>
            <person name="Doi Y."/>
            <person name="Suzuki M."/>
        </authorList>
    </citation>
    <scope>NUCLEOTIDE SEQUENCE</scope>
    <source>
        <strain evidence="8">NUKP-37</strain>
    </source>
</reference>
<dbReference type="InterPro" id="IPR011051">
    <property type="entry name" value="RmlC_Cupin_sf"/>
</dbReference>
<dbReference type="RefSeq" id="WP_012542139.1">
    <property type="nucleotide sequence ID" value="NC_011283.1"/>
</dbReference>
<evidence type="ECO:0000256" key="4">
    <source>
        <dbReference type="ARBA" id="ARBA00023159"/>
    </source>
</evidence>
<dbReference type="Gene3D" id="2.60.120.10">
    <property type="entry name" value="Jelly Rolls"/>
    <property type="match status" value="1"/>
</dbReference>
<dbReference type="SMART" id="SM00342">
    <property type="entry name" value="HTH_ARAC"/>
    <property type="match status" value="1"/>
</dbReference>
<keyword evidence="2" id="KW-0805">Transcription regulation</keyword>
<keyword evidence="4" id="KW-0010">Activator</keyword>
<dbReference type="PROSITE" id="PS01124">
    <property type="entry name" value="HTH_ARAC_FAMILY_2"/>
    <property type="match status" value="1"/>
</dbReference>
<dbReference type="PANTHER" id="PTHR11019">
    <property type="entry name" value="HTH-TYPE TRANSCRIPTIONAL REGULATOR NIMR"/>
    <property type="match status" value="1"/>
</dbReference>
<dbReference type="InterPro" id="IPR018060">
    <property type="entry name" value="HTH_AraC"/>
</dbReference>
<dbReference type="EMBL" id="BQTA01000004">
    <property type="protein sequence ID" value="GKJ91145.1"/>
    <property type="molecule type" value="Genomic_DNA"/>
</dbReference>
<evidence type="ECO:0000313" key="9">
    <source>
        <dbReference type="EMBL" id="MEC6058189.1"/>
    </source>
</evidence>
<dbReference type="SUPFAM" id="SSF51182">
    <property type="entry name" value="RmlC-like cupins"/>
    <property type="match status" value="1"/>
</dbReference>
<dbReference type="EMBL" id="JARTTN020000001">
    <property type="protein sequence ID" value="MEC6058189.1"/>
    <property type="molecule type" value="Genomic_DNA"/>
</dbReference>
<evidence type="ECO:0000256" key="1">
    <source>
        <dbReference type="ARBA" id="ARBA00022491"/>
    </source>
</evidence>
<name>A0A0J4RQL5_KLEVA</name>
<sequence length="264" mass="29046">MPSPFANTLYDPDAASCPAVACHLDFVEYEAEVPVHTHRKGQLIIVLYGAVSCRAENNLWIVPPRCAVWIPGGIPHSVSATWNARLNYLFIEPGAAALPGSCCTLALSPLIHELVERLTREGADYVADSHAGRLTRVTLDELATMPAQRLNLPVSAHPKIRAMADRLVSHPDDRSTLSVWAKRLALSERSLARVMLRETGLTFGRWRQQLHLIIALQELASGVSVQNVAAKLGYESVNAFITMFKKTMGTTPAHYFAERQTAAR</sequence>
<reference evidence="10 11" key="1">
    <citation type="submission" date="2020-08" db="EMBL/GenBank/DDBJ databases">
        <title>Complete genome sequence of Klebsiella pneumoniae KP2757.</title>
        <authorList>
            <person name="Zhang X."/>
        </authorList>
    </citation>
    <scope>NUCLEOTIDE SEQUENCE [LARGE SCALE GENOMIC DNA]</scope>
    <source>
        <strain evidence="10 11">KP2757</strain>
    </source>
</reference>
<dbReference type="InterPro" id="IPR003313">
    <property type="entry name" value="AraC-bd"/>
</dbReference>
<keyword evidence="3" id="KW-0238">DNA-binding</keyword>
<evidence type="ECO:0000313" key="10">
    <source>
        <dbReference type="EMBL" id="QNP22979.1"/>
    </source>
</evidence>
<dbReference type="SUPFAM" id="SSF46689">
    <property type="entry name" value="Homeodomain-like"/>
    <property type="match status" value="1"/>
</dbReference>
<organism evidence="10 11">
    <name type="scientific">Klebsiella variicola</name>
    <dbReference type="NCBI Taxonomy" id="244366"/>
    <lineage>
        <taxon>Bacteria</taxon>
        <taxon>Pseudomonadati</taxon>
        <taxon>Pseudomonadota</taxon>
        <taxon>Gammaproteobacteria</taxon>
        <taxon>Enterobacterales</taxon>
        <taxon>Enterobacteriaceae</taxon>
        <taxon>Klebsiella/Raoultella group</taxon>
        <taxon>Klebsiella</taxon>
        <taxon>Klebsiella pneumoniae complex</taxon>
    </lineage>
</organism>
<evidence type="ECO:0000256" key="5">
    <source>
        <dbReference type="ARBA" id="ARBA00023163"/>
    </source>
</evidence>
<dbReference type="Proteomes" id="UP000516181">
    <property type="component" value="Chromosome"/>
</dbReference>
<dbReference type="InterPro" id="IPR020449">
    <property type="entry name" value="Tscrpt_reg_AraC-type_HTH"/>
</dbReference>
<dbReference type="Pfam" id="PF02311">
    <property type="entry name" value="AraC_binding"/>
    <property type="match status" value="1"/>
</dbReference>
<proteinExistence type="predicted"/>
<dbReference type="CDD" id="cd06124">
    <property type="entry name" value="cupin_NimR-like_N"/>
    <property type="match status" value="1"/>
</dbReference>
<reference evidence="9" key="3">
    <citation type="journal article" date="2023" name="Nat. Commun.">
        <title>Genomic dissection of endemic carbapenem resistance reveals metallo-beta-lactamase dissemination through clonal, plasmid and integron transfer.</title>
        <authorList>
            <person name="Macesic N."/>
            <person name="Hawkey J."/>
            <person name="Vezina B."/>
            <person name="Wisniewski J.A."/>
            <person name="Cottingham H."/>
            <person name="Blakeway L.V."/>
            <person name="Harshegyi T."/>
            <person name="Pragastis K."/>
            <person name="Badoordeen G.Z."/>
            <person name="Dennison A."/>
            <person name="Spelman D.W."/>
            <person name="Jenney A.W.J."/>
            <person name="Peleg A.Y."/>
        </authorList>
    </citation>
    <scope>NUCLEOTIDE SEQUENCE</scope>
    <source>
        <strain evidence="9">CPO071</strain>
    </source>
</reference>
<dbReference type="Proteomes" id="UP001176846">
    <property type="component" value="Unassembled WGS sequence"/>
</dbReference>
<evidence type="ECO:0000313" key="11">
    <source>
        <dbReference type="Proteomes" id="UP000516181"/>
    </source>
</evidence>
<evidence type="ECO:0000256" key="2">
    <source>
        <dbReference type="ARBA" id="ARBA00023015"/>
    </source>
</evidence>
<dbReference type="KEGG" id="kpe:KPK_3332"/>
<dbReference type="EMBL" id="CP060807">
    <property type="protein sequence ID" value="QNP22979.1"/>
    <property type="molecule type" value="Genomic_DNA"/>
</dbReference>
<accession>A0A0J4RQL5</accession>
<dbReference type="Proteomes" id="UP001060507">
    <property type="component" value="Unassembled WGS sequence"/>
</dbReference>
<dbReference type="FunFam" id="1.10.10.60:FF:000132">
    <property type="entry name" value="AraC family transcriptional regulator"/>
    <property type="match status" value="1"/>
</dbReference>
<gene>
    <name evidence="10" type="ORF">IAP99_16210</name>
    <name evidence="8" type="ORF">NUKP37_18980</name>
    <name evidence="9" type="ORF">QAB22_016830</name>
</gene>
<dbReference type="KEGG" id="kpk:A593_20315"/>
<dbReference type="Gene3D" id="1.10.10.60">
    <property type="entry name" value="Homeodomain-like"/>
    <property type="match status" value="1"/>
</dbReference>
<feature type="domain" description="HTH araC/xylS-type" evidence="7">
    <location>
        <begin position="161"/>
        <end position="258"/>
    </location>
</feature>
<dbReference type="PANTHER" id="PTHR11019:SF199">
    <property type="entry name" value="HTH-TYPE TRANSCRIPTIONAL REGULATOR NIMR"/>
    <property type="match status" value="1"/>
</dbReference>